<comment type="caution">
    <text evidence="2">The sequence shown here is derived from an EMBL/GenBank/DDBJ whole genome shotgun (WGS) entry which is preliminary data.</text>
</comment>
<gene>
    <name evidence="2" type="ORF">SDC9_93355</name>
</gene>
<sequence>MMAEITMKLAWSEFIWSDKVWIIIGALFMILGLAGCFVKKIPGTPFGLAGLMMLQLMEAPPFFTFEILILSAITIVVISVDYVAPVIAEKQFGKTKPGIIISNIVKFAVVGYMTYLFVHAVLLVHAA</sequence>
<dbReference type="AlphaFoldDB" id="A0A645A0A6"/>
<feature type="transmembrane region" description="Helical" evidence="1">
    <location>
        <begin position="104"/>
        <end position="126"/>
    </location>
</feature>
<reference evidence="2" key="1">
    <citation type="submission" date="2019-08" db="EMBL/GenBank/DDBJ databases">
        <authorList>
            <person name="Kucharzyk K."/>
            <person name="Murdoch R.W."/>
            <person name="Higgins S."/>
            <person name="Loffler F."/>
        </authorList>
    </citation>
    <scope>NUCLEOTIDE SEQUENCE</scope>
</reference>
<dbReference type="EMBL" id="VSSQ01011360">
    <property type="protein sequence ID" value="MPM46650.1"/>
    <property type="molecule type" value="Genomic_DNA"/>
</dbReference>
<protein>
    <submittedName>
        <fullName evidence="2">Uncharacterized protein</fullName>
    </submittedName>
</protein>
<evidence type="ECO:0000313" key="2">
    <source>
        <dbReference type="EMBL" id="MPM46650.1"/>
    </source>
</evidence>
<feature type="transmembrane region" description="Helical" evidence="1">
    <location>
        <begin position="62"/>
        <end position="84"/>
    </location>
</feature>
<proteinExistence type="predicted"/>
<organism evidence="2">
    <name type="scientific">bioreactor metagenome</name>
    <dbReference type="NCBI Taxonomy" id="1076179"/>
    <lineage>
        <taxon>unclassified sequences</taxon>
        <taxon>metagenomes</taxon>
        <taxon>ecological metagenomes</taxon>
    </lineage>
</organism>
<accession>A0A645A0A6</accession>
<feature type="transmembrane region" description="Helical" evidence="1">
    <location>
        <begin position="20"/>
        <end position="42"/>
    </location>
</feature>
<keyword evidence="1" id="KW-0472">Membrane</keyword>
<keyword evidence="1" id="KW-0812">Transmembrane</keyword>
<name>A0A645A0A6_9ZZZZ</name>
<keyword evidence="1" id="KW-1133">Transmembrane helix</keyword>
<evidence type="ECO:0000256" key="1">
    <source>
        <dbReference type="SAM" id="Phobius"/>
    </source>
</evidence>